<feature type="region of interest" description="Disordered" evidence="1">
    <location>
        <begin position="40"/>
        <end position="71"/>
    </location>
</feature>
<dbReference type="PANTHER" id="PTHR34414:SF1">
    <property type="entry name" value="SUBTILISIN-LIKE SERINE PROTEASE"/>
    <property type="match status" value="1"/>
</dbReference>
<evidence type="ECO:0000256" key="2">
    <source>
        <dbReference type="SAM" id="Phobius"/>
    </source>
</evidence>
<dbReference type="Proteomes" id="UP000223968">
    <property type="component" value="Unassembled WGS sequence"/>
</dbReference>
<gene>
    <name evidence="3" type="ORF">AJ79_01940</name>
</gene>
<dbReference type="OrthoDB" id="5086500at2759"/>
<comment type="caution">
    <text evidence="3">The sequence shown here is derived from an EMBL/GenBank/DDBJ whole genome shotgun (WGS) entry which is preliminary data.</text>
</comment>
<keyword evidence="2" id="KW-0472">Membrane</keyword>
<evidence type="ECO:0000313" key="4">
    <source>
        <dbReference type="Proteomes" id="UP000223968"/>
    </source>
</evidence>
<reference evidence="3 4" key="1">
    <citation type="submission" date="2017-10" db="EMBL/GenBank/DDBJ databases">
        <title>Comparative genomics in systemic dimorphic fungi from Ajellomycetaceae.</title>
        <authorList>
            <person name="Munoz J.F."/>
            <person name="Mcewen J.G."/>
            <person name="Clay O.K."/>
            <person name="Cuomo C.A."/>
        </authorList>
    </citation>
    <scope>NUCLEOTIDE SEQUENCE [LARGE SCALE GENOMIC DNA]</scope>
    <source>
        <strain evidence="3 4">UAMH5409</strain>
    </source>
</reference>
<dbReference type="PANTHER" id="PTHR34414">
    <property type="entry name" value="HET DOMAIN-CONTAINING PROTEIN-RELATED"/>
    <property type="match status" value="1"/>
</dbReference>
<feature type="transmembrane region" description="Helical" evidence="2">
    <location>
        <begin position="242"/>
        <end position="264"/>
    </location>
</feature>
<evidence type="ECO:0000313" key="3">
    <source>
        <dbReference type="EMBL" id="PGH16173.1"/>
    </source>
</evidence>
<evidence type="ECO:0000256" key="1">
    <source>
        <dbReference type="SAM" id="MobiDB-lite"/>
    </source>
</evidence>
<dbReference type="AlphaFoldDB" id="A0A2B7Y593"/>
<proteinExistence type="predicted"/>
<keyword evidence="2" id="KW-0812">Transmembrane</keyword>
<sequence>MASGASFQLTLPPQAQYDDAPVQEKYDAAAEEHLNAPTEGKFNAPAEMQSNTNEEHHGDGGTQPVSLSNNDEVSYPEGGLSAWLVVLGSCFGSAVTLGIQLHLTWAYEVVFIKPLPKYLLSALFWQFYFGESSPISDERQREVLCRAAKGFLRSYSYLIQHKSDFLIAADERTRLIPKNIRFSDFMLFISQSQGRIDDADDFSRYYFGELHLTRLNFWAKIFLGHVTYHKLHGNYSARLGRYYVPLLFVFAAVTTVLSAMQVAMSAYPAM</sequence>
<keyword evidence="4" id="KW-1185">Reference proteome</keyword>
<dbReference type="InterPro" id="IPR046536">
    <property type="entry name" value="DUF6601"/>
</dbReference>
<dbReference type="STRING" id="1447875.A0A2B7Y593"/>
<organism evidence="3 4">
    <name type="scientific">Helicocarpus griseus UAMH5409</name>
    <dbReference type="NCBI Taxonomy" id="1447875"/>
    <lineage>
        <taxon>Eukaryota</taxon>
        <taxon>Fungi</taxon>
        <taxon>Dikarya</taxon>
        <taxon>Ascomycota</taxon>
        <taxon>Pezizomycotina</taxon>
        <taxon>Eurotiomycetes</taxon>
        <taxon>Eurotiomycetidae</taxon>
        <taxon>Onygenales</taxon>
        <taxon>Ajellomycetaceae</taxon>
        <taxon>Helicocarpus</taxon>
    </lineage>
</organism>
<accession>A0A2B7Y593</accession>
<dbReference type="Pfam" id="PF20246">
    <property type="entry name" value="DUF6601"/>
    <property type="match status" value="1"/>
</dbReference>
<name>A0A2B7Y593_9EURO</name>
<dbReference type="EMBL" id="PDNB01000019">
    <property type="protein sequence ID" value="PGH16173.1"/>
    <property type="molecule type" value="Genomic_DNA"/>
</dbReference>
<keyword evidence="2" id="KW-1133">Transmembrane helix</keyword>
<protein>
    <submittedName>
        <fullName evidence="3">Uncharacterized protein</fullName>
    </submittedName>
</protein>